<dbReference type="PANTHER" id="PTHR10127">
    <property type="entry name" value="DISCOIDIN, CUB, EGF, LAMININ , AND ZINC METALLOPROTEASE DOMAIN CONTAINING"/>
    <property type="match status" value="1"/>
</dbReference>
<comment type="caution">
    <text evidence="4">The sequence shown here is derived from an EMBL/GenBank/DDBJ whole genome shotgun (WGS) entry which is preliminary data.</text>
</comment>
<reference evidence="4 5" key="1">
    <citation type="submission" date="2016-10" db="EMBL/GenBank/DDBJ databases">
        <authorList>
            <person name="Varghese N."/>
            <person name="Submissions S."/>
        </authorList>
    </citation>
    <scope>NUCLEOTIDE SEQUENCE [LARGE SCALE GENOMIC DNA]</scope>
    <source>
        <strain evidence="4 5">DSM 16525</strain>
    </source>
</reference>
<keyword evidence="1" id="KW-0378">Hydrolase</keyword>
<dbReference type="Gene3D" id="2.60.40.10">
    <property type="entry name" value="Immunoglobulins"/>
    <property type="match status" value="1"/>
</dbReference>
<dbReference type="InterPro" id="IPR036116">
    <property type="entry name" value="FN3_sf"/>
</dbReference>
<dbReference type="InterPro" id="IPR024079">
    <property type="entry name" value="MetalloPept_cat_dom_sf"/>
</dbReference>
<keyword evidence="1" id="KW-0479">Metal-binding</keyword>
<keyword evidence="2" id="KW-0732">Signal</keyword>
<feature type="domain" description="Peptidase M12A" evidence="3">
    <location>
        <begin position="78"/>
        <end position="274"/>
    </location>
</feature>
<sequence>MEASLSRLKSLVVLATLSLLGGCLDAAPEEAVTEAGEQVPYSFRLPDGRHASGVGVRRGDTILVDGDVVIPADAPRGQVTQLANAAHNLWPSQVIPYEFDPAVDAVTRQKVLSATGPWTQAGFSFQPRTSESSYVRIRTAYYSNQQWVCGATIGLQPPNVENAYYAGTACRTRDYVHEWGHIIGLFHEHCRNDRDQYVITSQCSTVGAAGYEIGPYDFDSIMHYDAYGRSNGNIDYSNVIIQPRDGRSLDSFGFNDAPSPGDLEAVQAMYTIPTRPLAPVGVSTNWDGCYGRNRVSWTSASSNVQYFEAQKRPNGSSPWTSAYSGAATSFIINVTATTRLQVRACNWVGCSAYSEAPVATYYNLCPVP</sequence>
<evidence type="ECO:0000256" key="2">
    <source>
        <dbReference type="SAM" id="SignalP"/>
    </source>
</evidence>
<dbReference type="InterPro" id="IPR001506">
    <property type="entry name" value="Peptidase_M12A"/>
</dbReference>
<dbReference type="InterPro" id="IPR006026">
    <property type="entry name" value="Peptidase_Metallo"/>
</dbReference>
<feature type="chain" id="PRO_5045188085" evidence="2">
    <location>
        <begin position="27"/>
        <end position="368"/>
    </location>
</feature>
<gene>
    <name evidence="4" type="ORF">SAMN05443572_10212</name>
</gene>
<dbReference type="PRINTS" id="PR00480">
    <property type="entry name" value="ASTACIN"/>
</dbReference>
<accession>A0ABY1BZB0</accession>
<feature type="binding site" evidence="1">
    <location>
        <position position="177"/>
    </location>
    <ligand>
        <name>Zn(2+)</name>
        <dbReference type="ChEBI" id="CHEBI:29105"/>
        <note>catalytic</note>
    </ligand>
</feature>
<evidence type="ECO:0000313" key="5">
    <source>
        <dbReference type="Proteomes" id="UP000183760"/>
    </source>
</evidence>
<proteinExistence type="predicted"/>
<dbReference type="InterPro" id="IPR013783">
    <property type="entry name" value="Ig-like_fold"/>
</dbReference>
<keyword evidence="1" id="KW-0645">Protease</keyword>
<dbReference type="Proteomes" id="UP000183760">
    <property type="component" value="Unassembled WGS sequence"/>
</dbReference>
<evidence type="ECO:0000259" key="3">
    <source>
        <dbReference type="PROSITE" id="PS51864"/>
    </source>
</evidence>
<dbReference type="SUPFAM" id="SSF55486">
    <property type="entry name" value="Metalloproteases ('zincins'), catalytic domain"/>
    <property type="match status" value="1"/>
</dbReference>
<feature type="binding site" evidence="1">
    <location>
        <position position="187"/>
    </location>
    <ligand>
        <name>Zn(2+)</name>
        <dbReference type="ChEBI" id="CHEBI:29105"/>
        <note>catalytic</note>
    </ligand>
</feature>
<feature type="signal peptide" evidence="2">
    <location>
        <begin position="1"/>
        <end position="26"/>
    </location>
</feature>
<dbReference type="Pfam" id="PF01400">
    <property type="entry name" value="Astacin"/>
    <property type="match status" value="1"/>
</dbReference>
<keyword evidence="1" id="KW-0482">Metalloprotease</keyword>
<dbReference type="SMART" id="SM00235">
    <property type="entry name" value="ZnMc"/>
    <property type="match status" value="1"/>
</dbReference>
<dbReference type="PROSITE" id="PS51864">
    <property type="entry name" value="ASTACIN"/>
    <property type="match status" value="1"/>
</dbReference>
<dbReference type="SUPFAM" id="SSF49265">
    <property type="entry name" value="Fibronectin type III"/>
    <property type="match status" value="1"/>
</dbReference>
<keyword evidence="1" id="KW-0862">Zinc</keyword>
<evidence type="ECO:0000256" key="1">
    <source>
        <dbReference type="PROSITE-ProRule" id="PRU01211"/>
    </source>
</evidence>
<dbReference type="PANTHER" id="PTHR10127:SF850">
    <property type="entry name" value="METALLOENDOPEPTIDASE"/>
    <property type="match status" value="1"/>
</dbReference>
<organism evidence="4 5">
    <name type="scientific">Myxococcus fulvus</name>
    <dbReference type="NCBI Taxonomy" id="33"/>
    <lineage>
        <taxon>Bacteria</taxon>
        <taxon>Pseudomonadati</taxon>
        <taxon>Myxococcota</taxon>
        <taxon>Myxococcia</taxon>
        <taxon>Myxococcales</taxon>
        <taxon>Cystobacterineae</taxon>
        <taxon>Myxococcaceae</taxon>
        <taxon>Myxococcus</taxon>
    </lineage>
</organism>
<feature type="active site" evidence="1">
    <location>
        <position position="178"/>
    </location>
</feature>
<dbReference type="Gene3D" id="3.40.390.10">
    <property type="entry name" value="Collagenase (Catalytic Domain)"/>
    <property type="match status" value="1"/>
</dbReference>
<protein>
    <submittedName>
        <fullName evidence="4">Astacin (Peptidase family M12A)</fullName>
    </submittedName>
</protein>
<dbReference type="EMBL" id="FOIB01000002">
    <property type="protein sequence ID" value="SET36269.1"/>
    <property type="molecule type" value="Genomic_DNA"/>
</dbReference>
<dbReference type="PROSITE" id="PS51257">
    <property type="entry name" value="PROKAR_LIPOPROTEIN"/>
    <property type="match status" value="1"/>
</dbReference>
<name>A0ABY1BZB0_MYXFU</name>
<evidence type="ECO:0000313" key="4">
    <source>
        <dbReference type="EMBL" id="SET36269.1"/>
    </source>
</evidence>
<comment type="caution">
    <text evidence="1">Lacks conserved residue(s) required for the propagation of feature annotation.</text>
</comment>
<feature type="binding site" evidence="1">
    <location>
        <position position="181"/>
    </location>
    <ligand>
        <name>Zn(2+)</name>
        <dbReference type="ChEBI" id="CHEBI:29105"/>
        <note>catalytic</note>
    </ligand>
</feature>
<keyword evidence="5" id="KW-1185">Reference proteome</keyword>
<comment type="cofactor">
    <cofactor evidence="1">
        <name>Zn(2+)</name>
        <dbReference type="ChEBI" id="CHEBI:29105"/>
    </cofactor>
    <text evidence="1">Binds 1 zinc ion per subunit.</text>
</comment>